<evidence type="ECO:0000259" key="2">
    <source>
        <dbReference type="Pfam" id="PF02607"/>
    </source>
</evidence>
<dbReference type="Pfam" id="PF12728">
    <property type="entry name" value="HTH_17"/>
    <property type="match status" value="1"/>
</dbReference>
<dbReference type="InterPro" id="IPR036724">
    <property type="entry name" value="Cobalamin-bd_sf"/>
</dbReference>
<dbReference type="InterPro" id="IPR036594">
    <property type="entry name" value="Meth_synthase_dom"/>
</dbReference>
<dbReference type="GO" id="GO:0046872">
    <property type="term" value="F:metal ion binding"/>
    <property type="evidence" value="ECO:0007669"/>
    <property type="project" value="InterPro"/>
</dbReference>
<dbReference type="Gene3D" id="3.40.50.280">
    <property type="entry name" value="Cobalamin-binding domain"/>
    <property type="match status" value="1"/>
</dbReference>
<dbReference type="GO" id="GO:0003677">
    <property type="term" value="F:DNA binding"/>
    <property type="evidence" value="ECO:0007669"/>
    <property type="project" value="InterPro"/>
</dbReference>
<dbReference type="Proteomes" id="UP000676194">
    <property type="component" value="Chromosome"/>
</dbReference>
<dbReference type="Pfam" id="PF02607">
    <property type="entry name" value="B12-binding_2"/>
    <property type="match status" value="1"/>
</dbReference>
<protein>
    <submittedName>
        <fullName evidence="4">B12-binding domain-containing protein</fullName>
    </submittedName>
</protein>
<dbReference type="SUPFAM" id="SSF46955">
    <property type="entry name" value="Putative DNA-binding domain"/>
    <property type="match status" value="1"/>
</dbReference>
<proteinExistence type="predicted"/>
<keyword evidence="5" id="KW-1185">Reference proteome</keyword>
<dbReference type="Gene3D" id="1.10.1240.10">
    <property type="entry name" value="Methionine synthase domain"/>
    <property type="match status" value="1"/>
</dbReference>
<gene>
    <name evidence="4" type="ORF">KIH39_15035</name>
</gene>
<dbReference type="Gene3D" id="1.10.1660.10">
    <property type="match status" value="1"/>
</dbReference>
<dbReference type="InterPro" id="IPR009061">
    <property type="entry name" value="DNA-bd_dom_put_sf"/>
</dbReference>
<dbReference type="AlphaFoldDB" id="A0A8E6B414"/>
<dbReference type="SUPFAM" id="SSF52242">
    <property type="entry name" value="Cobalamin (vitamin B12)-binding domain"/>
    <property type="match status" value="1"/>
</dbReference>
<dbReference type="GO" id="GO:0031419">
    <property type="term" value="F:cobalamin binding"/>
    <property type="evidence" value="ECO:0007669"/>
    <property type="project" value="InterPro"/>
</dbReference>
<evidence type="ECO:0000256" key="1">
    <source>
        <dbReference type="SAM" id="MobiDB-lite"/>
    </source>
</evidence>
<dbReference type="InterPro" id="IPR010093">
    <property type="entry name" value="SinI_DNA-bd"/>
</dbReference>
<dbReference type="InterPro" id="IPR041657">
    <property type="entry name" value="HTH_17"/>
</dbReference>
<name>A0A8E6B414_9BACT</name>
<feature type="region of interest" description="Disordered" evidence="1">
    <location>
        <begin position="293"/>
        <end position="317"/>
    </location>
</feature>
<dbReference type="RefSeq" id="WP_213494052.1">
    <property type="nucleotide sequence ID" value="NZ_CP074694.1"/>
</dbReference>
<reference evidence="4" key="1">
    <citation type="submission" date="2021-05" db="EMBL/GenBank/DDBJ databases">
        <title>Complete genome sequence of the cellulolytic planctomycete Telmatocola sphagniphila SP2T and characterization of the first cellulase from planctomycetes.</title>
        <authorList>
            <person name="Rakitin A.L."/>
            <person name="Beletsky A.V."/>
            <person name="Naumoff D.G."/>
            <person name="Kulichevskaya I.S."/>
            <person name="Mardanov A.V."/>
            <person name="Ravin N.V."/>
            <person name="Dedysh S.N."/>
        </authorList>
    </citation>
    <scope>NUCLEOTIDE SEQUENCE</scope>
    <source>
        <strain evidence="4">SP2T</strain>
    </source>
</reference>
<evidence type="ECO:0000313" key="5">
    <source>
        <dbReference type="Proteomes" id="UP000676194"/>
    </source>
</evidence>
<sequence>MNNEEINAGTNRYVSTAVVARALGVGVSTVKRWVDEGILPAHRTAGGHRKLLMSDVIRLARDGNLPQADLSQLNNQINSVDYANAVSSQQKLLQALCTGDTTTVKSLIHGAYLQGCSIEELADNIISPVMREIGHQWERKEIEIATEHRASETLLSVLYGLKELIHSAVQGAQPVAIGGAPENDHYNLAPFLTKLVLMEHGWKVIYLGRHTPFVAFEDAIREFQPNLVWLSVSHLVDSERFIAEENAFFEKCQALQVPLAVGGRALDFSIMPRLKMDFHGENLSQFARYSRTLHDNPGVPRRGRPPLNGYSTTTSSN</sequence>
<evidence type="ECO:0000313" key="4">
    <source>
        <dbReference type="EMBL" id="QVL30168.1"/>
    </source>
</evidence>
<dbReference type="EMBL" id="CP074694">
    <property type="protein sequence ID" value="QVL30168.1"/>
    <property type="molecule type" value="Genomic_DNA"/>
</dbReference>
<dbReference type="CDD" id="cd04762">
    <property type="entry name" value="HTH_MerR-trunc"/>
    <property type="match status" value="1"/>
</dbReference>
<dbReference type="KEGG" id="tsph:KIH39_15035"/>
<dbReference type="InterPro" id="IPR003759">
    <property type="entry name" value="Cbl-bd_cap"/>
</dbReference>
<accession>A0A8E6B414</accession>
<evidence type="ECO:0000259" key="3">
    <source>
        <dbReference type="Pfam" id="PF12728"/>
    </source>
</evidence>
<feature type="domain" description="B12-binding N-terminal" evidence="2">
    <location>
        <begin position="90"/>
        <end position="158"/>
    </location>
</feature>
<dbReference type="NCBIfam" id="TIGR01764">
    <property type="entry name" value="excise"/>
    <property type="match status" value="1"/>
</dbReference>
<organism evidence="4 5">
    <name type="scientific">Telmatocola sphagniphila</name>
    <dbReference type="NCBI Taxonomy" id="1123043"/>
    <lineage>
        <taxon>Bacteria</taxon>
        <taxon>Pseudomonadati</taxon>
        <taxon>Planctomycetota</taxon>
        <taxon>Planctomycetia</taxon>
        <taxon>Gemmatales</taxon>
        <taxon>Gemmataceae</taxon>
    </lineage>
</organism>
<feature type="domain" description="Helix-turn-helix" evidence="3">
    <location>
        <begin position="13"/>
        <end position="61"/>
    </location>
</feature>